<organism evidence="1 2">
    <name type="scientific">Pluteus cervinus</name>
    <dbReference type="NCBI Taxonomy" id="181527"/>
    <lineage>
        <taxon>Eukaryota</taxon>
        <taxon>Fungi</taxon>
        <taxon>Dikarya</taxon>
        <taxon>Basidiomycota</taxon>
        <taxon>Agaricomycotina</taxon>
        <taxon>Agaricomycetes</taxon>
        <taxon>Agaricomycetidae</taxon>
        <taxon>Agaricales</taxon>
        <taxon>Pluteineae</taxon>
        <taxon>Pluteaceae</taxon>
        <taxon>Pluteus</taxon>
    </lineage>
</organism>
<evidence type="ECO:0000313" key="1">
    <source>
        <dbReference type="EMBL" id="TFK62100.1"/>
    </source>
</evidence>
<dbReference type="Proteomes" id="UP000308600">
    <property type="component" value="Unassembled WGS sequence"/>
</dbReference>
<evidence type="ECO:0000313" key="2">
    <source>
        <dbReference type="Proteomes" id="UP000308600"/>
    </source>
</evidence>
<keyword evidence="2" id="KW-1185">Reference proteome</keyword>
<name>A0ACD3A8U0_9AGAR</name>
<protein>
    <submittedName>
        <fullName evidence="1">Uncharacterized protein</fullName>
    </submittedName>
</protein>
<sequence length="226" mass="25818">MRLIACFWCNKTFPASQLKKCARCLCSRQCQKEAWSGGHNRTCTPHSQAVEGLLDFEEGKTLVRWINVWMSILCRFALASLDLANHPADYNATHMMVLWLAPRAGARNSAEIYRISRGDVWPLERCNLRWPDLNLAPTEGFEDDRLRLVVQLEDEEGQPRTVRTMTWISPVVSLYRENVVASRTMSENWVRTLSEIIERGDVEAAGRYLDSTLSEVLGKSDDVEVI</sequence>
<accession>A0ACD3A8U0</accession>
<proteinExistence type="predicted"/>
<gene>
    <name evidence="1" type="ORF">BDN72DRAFT_849030</name>
</gene>
<reference evidence="1 2" key="1">
    <citation type="journal article" date="2019" name="Nat. Ecol. Evol.">
        <title>Megaphylogeny resolves global patterns of mushroom evolution.</title>
        <authorList>
            <person name="Varga T."/>
            <person name="Krizsan K."/>
            <person name="Foldi C."/>
            <person name="Dima B."/>
            <person name="Sanchez-Garcia M."/>
            <person name="Sanchez-Ramirez S."/>
            <person name="Szollosi G.J."/>
            <person name="Szarkandi J.G."/>
            <person name="Papp V."/>
            <person name="Albert L."/>
            <person name="Andreopoulos W."/>
            <person name="Angelini C."/>
            <person name="Antonin V."/>
            <person name="Barry K.W."/>
            <person name="Bougher N.L."/>
            <person name="Buchanan P."/>
            <person name="Buyck B."/>
            <person name="Bense V."/>
            <person name="Catcheside P."/>
            <person name="Chovatia M."/>
            <person name="Cooper J."/>
            <person name="Damon W."/>
            <person name="Desjardin D."/>
            <person name="Finy P."/>
            <person name="Geml J."/>
            <person name="Haridas S."/>
            <person name="Hughes K."/>
            <person name="Justo A."/>
            <person name="Karasinski D."/>
            <person name="Kautmanova I."/>
            <person name="Kiss B."/>
            <person name="Kocsube S."/>
            <person name="Kotiranta H."/>
            <person name="LaButti K.M."/>
            <person name="Lechner B.E."/>
            <person name="Liimatainen K."/>
            <person name="Lipzen A."/>
            <person name="Lukacs Z."/>
            <person name="Mihaltcheva S."/>
            <person name="Morgado L.N."/>
            <person name="Niskanen T."/>
            <person name="Noordeloos M.E."/>
            <person name="Ohm R.A."/>
            <person name="Ortiz-Santana B."/>
            <person name="Ovrebo C."/>
            <person name="Racz N."/>
            <person name="Riley R."/>
            <person name="Savchenko A."/>
            <person name="Shiryaev A."/>
            <person name="Soop K."/>
            <person name="Spirin V."/>
            <person name="Szebenyi C."/>
            <person name="Tomsovsky M."/>
            <person name="Tulloss R.E."/>
            <person name="Uehling J."/>
            <person name="Grigoriev I.V."/>
            <person name="Vagvolgyi C."/>
            <person name="Papp T."/>
            <person name="Martin F.M."/>
            <person name="Miettinen O."/>
            <person name="Hibbett D.S."/>
            <person name="Nagy L.G."/>
        </authorList>
    </citation>
    <scope>NUCLEOTIDE SEQUENCE [LARGE SCALE GENOMIC DNA]</scope>
    <source>
        <strain evidence="1 2">NL-1719</strain>
    </source>
</reference>
<dbReference type="EMBL" id="ML208605">
    <property type="protein sequence ID" value="TFK62100.1"/>
    <property type="molecule type" value="Genomic_DNA"/>
</dbReference>